<comment type="caution">
    <text evidence="2">The sequence shown here is derived from an EMBL/GenBank/DDBJ whole genome shotgun (WGS) entry which is preliminary data.</text>
</comment>
<evidence type="ECO:0000256" key="1">
    <source>
        <dbReference type="SAM" id="MobiDB-lite"/>
    </source>
</evidence>
<sequence>MSIKSLLTNRAETSENHPEEKLKTHYFKVPKDRAMKQCAETLLKNGNCELLSESPERGEMVFKLTKPKKALIVVTVISVQAFRTAIDFSVSTETPLPVDFGFSRKFITNTYDELKKQLPYIGTGIAEQI</sequence>
<evidence type="ECO:0000313" key="3">
    <source>
        <dbReference type="Proteomes" id="UP000308230"/>
    </source>
</evidence>
<feature type="region of interest" description="Disordered" evidence="1">
    <location>
        <begin position="1"/>
        <end position="21"/>
    </location>
</feature>
<dbReference type="OrthoDB" id="2353056at2"/>
<dbReference type="RefSeq" id="WP_138122714.1">
    <property type="nucleotide sequence ID" value="NZ_SWLG01000001.1"/>
</dbReference>
<dbReference type="EMBL" id="SWLG01000001">
    <property type="protein sequence ID" value="TLS39153.1"/>
    <property type="molecule type" value="Genomic_DNA"/>
</dbReference>
<feature type="compositionally biased region" description="Basic and acidic residues" evidence="1">
    <location>
        <begin position="12"/>
        <end position="21"/>
    </location>
</feature>
<proteinExistence type="predicted"/>
<gene>
    <name evidence="2" type="ORF">FCL54_02235</name>
</gene>
<protein>
    <submittedName>
        <fullName evidence="2">Cytosolic protein</fullName>
    </submittedName>
</protein>
<keyword evidence="3" id="KW-1185">Reference proteome</keyword>
<organism evidence="2 3">
    <name type="scientific">Exobacillus caeni</name>
    <dbReference type="NCBI Taxonomy" id="2574798"/>
    <lineage>
        <taxon>Bacteria</taxon>
        <taxon>Bacillati</taxon>
        <taxon>Bacillota</taxon>
        <taxon>Bacilli</taxon>
        <taxon>Bacillales</taxon>
        <taxon>Guptibacillaceae</taxon>
        <taxon>Exobacillus</taxon>
    </lineage>
</organism>
<evidence type="ECO:0000313" key="2">
    <source>
        <dbReference type="EMBL" id="TLS39153.1"/>
    </source>
</evidence>
<dbReference type="Proteomes" id="UP000308230">
    <property type="component" value="Unassembled WGS sequence"/>
</dbReference>
<reference evidence="2 3" key="1">
    <citation type="submission" date="2019-04" db="EMBL/GenBank/DDBJ databases">
        <title>Bacillus caeni sp. nov., a bacterium isolated from mangrove sediment.</title>
        <authorList>
            <person name="Huang H."/>
            <person name="Mo K."/>
            <person name="Hu Y."/>
        </authorList>
    </citation>
    <scope>NUCLEOTIDE SEQUENCE [LARGE SCALE GENOMIC DNA]</scope>
    <source>
        <strain evidence="2 3">HB172195</strain>
    </source>
</reference>
<accession>A0A5R9FE48</accession>
<feature type="compositionally biased region" description="Polar residues" evidence="1">
    <location>
        <begin position="1"/>
        <end position="11"/>
    </location>
</feature>
<name>A0A5R9FE48_9BACL</name>
<dbReference type="AlphaFoldDB" id="A0A5R9FE48"/>